<evidence type="ECO:0000256" key="3">
    <source>
        <dbReference type="ARBA" id="ARBA00012707"/>
    </source>
</evidence>
<evidence type="ECO:0000313" key="9">
    <source>
        <dbReference type="EMBL" id="SPF69147.1"/>
    </source>
</evidence>
<evidence type="ECO:0000256" key="7">
    <source>
        <dbReference type="ARBA" id="ARBA00031108"/>
    </source>
</evidence>
<keyword evidence="5 9" id="KW-0808">Transferase</keyword>
<evidence type="ECO:0000256" key="5">
    <source>
        <dbReference type="ARBA" id="ARBA00022679"/>
    </source>
</evidence>
<dbReference type="PANTHER" id="PTHR43356:SF3">
    <property type="entry name" value="PHOSPHATE ACETYLTRANSFERASE"/>
    <property type="match status" value="1"/>
</dbReference>
<accession>A0A375I2Q1</accession>
<dbReference type="NCBIfam" id="NF004167">
    <property type="entry name" value="PRK05632.1"/>
    <property type="match status" value="1"/>
</dbReference>
<dbReference type="InterPro" id="IPR042112">
    <property type="entry name" value="P_AcTrfase_dom2"/>
</dbReference>
<dbReference type="AlphaFoldDB" id="A0A375I2Q1"/>
<dbReference type="SUPFAM" id="SSF53659">
    <property type="entry name" value="Isocitrate/Isopropylmalate dehydrogenase-like"/>
    <property type="match status" value="1"/>
</dbReference>
<proteinExistence type="predicted"/>
<dbReference type="EMBL" id="OMOH01000009">
    <property type="protein sequence ID" value="SPF69147.1"/>
    <property type="molecule type" value="Genomic_DNA"/>
</dbReference>
<evidence type="ECO:0000256" key="4">
    <source>
        <dbReference type="ARBA" id="ARBA00021528"/>
    </source>
</evidence>
<dbReference type="GO" id="GO:0008959">
    <property type="term" value="F:phosphate acetyltransferase activity"/>
    <property type="evidence" value="ECO:0007669"/>
    <property type="project" value="UniProtKB-EC"/>
</dbReference>
<comment type="catalytic activity">
    <reaction evidence="1">
        <text>acetyl-CoA + phosphate = acetyl phosphate + CoA</text>
        <dbReference type="Rhea" id="RHEA:19521"/>
        <dbReference type="ChEBI" id="CHEBI:22191"/>
        <dbReference type="ChEBI" id="CHEBI:43474"/>
        <dbReference type="ChEBI" id="CHEBI:57287"/>
        <dbReference type="ChEBI" id="CHEBI:57288"/>
        <dbReference type="EC" id="2.3.1.8"/>
    </reaction>
</comment>
<dbReference type="NCBIfam" id="TIGR00651">
    <property type="entry name" value="pta"/>
    <property type="match status" value="1"/>
</dbReference>
<name>A0A375I2Q1_9ACTN</name>
<dbReference type="Gene3D" id="3.40.50.10950">
    <property type="match status" value="1"/>
</dbReference>
<evidence type="ECO:0000256" key="1">
    <source>
        <dbReference type="ARBA" id="ARBA00000705"/>
    </source>
</evidence>
<dbReference type="NCBIfam" id="NF007233">
    <property type="entry name" value="PRK09653.1"/>
    <property type="match status" value="1"/>
</dbReference>
<evidence type="ECO:0000313" key="10">
    <source>
        <dbReference type="Proteomes" id="UP000265962"/>
    </source>
</evidence>
<evidence type="ECO:0000259" key="8">
    <source>
        <dbReference type="Pfam" id="PF01515"/>
    </source>
</evidence>
<keyword evidence="10" id="KW-1185">Reference proteome</keyword>
<dbReference type="InterPro" id="IPR004614">
    <property type="entry name" value="P_AcTrfase"/>
</dbReference>
<dbReference type="Proteomes" id="UP000265962">
    <property type="component" value="Unassembled WGS sequence"/>
</dbReference>
<sequence length="520" mass="53661">MSTRVYVASPDAQADLSAVAQAIAEAAGRQSDPVAVFHPLSTQAASDGLVGASFEEFAKNPDEASAGIIERFEALAAKGHVVAVGTDYTGVTAPTELALNGRLAADLAAPVVLAIDASKGPDHTLGAARVALDGLAGECATVAAIVATNPSHTDATRTLLASLGVPAAVLGDDLAAVLAAASEPVATRTPARFSYELMAQARSDLKTIVLPESEDPRILEAASIVAARGVAKVVLLGEADEVRAEAARLGFNLDGVEIVSMNDPERIETYAAKFAELRAKKGVTIEQARETMTDGAYFGTMMVYMGGADGLVSGANHTTANTIRPALQLIKTNPGMKTVSGAFLMSLKDRVLLFADCAVTPNPEPAQLADIAVASAETARMFNIDPKVAMLTYSTGTSGSGPDVDRVRAGYEDAISRVPDEKIAGPIQFDAAIDPVVGKKKMPDSEVAGNATVFVFPDLEAGNIGYKICQRTAGAVAIGPLLQGLRRPVNDLSRGALVDDIVNTIIMTAIQAQGTSGPLA</sequence>
<evidence type="ECO:0000256" key="6">
    <source>
        <dbReference type="ARBA" id="ARBA00023315"/>
    </source>
</evidence>
<dbReference type="OrthoDB" id="9808984at2"/>
<reference evidence="10" key="1">
    <citation type="submission" date="2018-02" db="EMBL/GenBank/DDBJ databases">
        <authorList>
            <person name="Hornung B."/>
        </authorList>
    </citation>
    <scope>NUCLEOTIDE SEQUENCE [LARGE SCALE GENOMIC DNA]</scope>
</reference>
<dbReference type="EC" id="2.3.1.8" evidence="3"/>
<dbReference type="Pfam" id="PF01515">
    <property type="entry name" value="PTA_PTB"/>
    <property type="match status" value="1"/>
</dbReference>
<dbReference type="InterPro" id="IPR050500">
    <property type="entry name" value="Phos_Acetyltrans/Butyryltrans"/>
</dbReference>
<evidence type="ECO:0000256" key="2">
    <source>
        <dbReference type="ARBA" id="ARBA00004989"/>
    </source>
</evidence>
<feature type="domain" description="Phosphate acetyl/butaryl transferase" evidence="8">
    <location>
        <begin position="193"/>
        <end position="509"/>
    </location>
</feature>
<dbReference type="RefSeq" id="WP_119716257.1">
    <property type="nucleotide sequence ID" value="NZ_OMOH01000009.1"/>
</dbReference>
<dbReference type="InterPro" id="IPR042113">
    <property type="entry name" value="P_AcTrfase_dom1"/>
</dbReference>
<organism evidence="9 10">
    <name type="scientific">Propionibacterium ruminifibrarum</name>
    <dbReference type="NCBI Taxonomy" id="1962131"/>
    <lineage>
        <taxon>Bacteria</taxon>
        <taxon>Bacillati</taxon>
        <taxon>Actinomycetota</taxon>
        <taxon>Actinomycetes</taxon>
        <taxon>Propionibacteriales</taxon>
        <taxon>Propionibacteriaceae</taxon>
        <taxon>Propionibacterium</taxon>
    </lineage>
</organism>
<dbReference type="InterPro" id="IPR002505">
    <property type="entry name" value="PTA_PTB"/>
</dbReference>
<comment type="pathway">
    <text evidence="2">Metabolic intermediate biosynthesis; acetyl-CoA biosynthesis; acetyl-CoA from acetate: step 2/2.</text>
</comment>
<dbReference type="PANTHER" id="PTHR43356">
    <property type="entry name" value="PHOSPHATE ACETYLTRANSFERASE"/>
    <property type="match status" value="1"/>
</dbReference>
<dbReference type="Gene3D" id="3.40.50.10750">
    <property type="entry name" value="Isocitrate/Isopropylmalate dehydrogenase-like"/>
    <property type="match status" value="1"/>
</dbReference>
<keyword evidence="6 9" id="KW-0012">Acyltransferase</keyword>
<protein>
    <recommendedName>
        <fullName evidence="4">Phosphate acetyltransferase</fullName>
        <ecNumber evidence="3">2.3.1.8</ecNumber>
    </recommendedName>
    <alternativeName>
        <fullName evidence="7">Phosphotransacetylase</fullName>
    </alternativeName>
</protein>
<gene>
    <name evidence="9" type="ORF">PROPJV5_2108</name>
</gene>